<evidence type="ECO:0000256" key="2">
    <source>
        <dbReference type="SAM" id="MobiDB-lite"/>
    </source>
</evidence>
<dbReference type="GeneID" id="63770111"/>
<feature type="compositionally biased region" description="Acidic residues" evidence="2">
    <location>
        <begin position="282"/>
        <end position="292"/>
    </location>
</feature>
<dbReference type="Proteomes" id="UP000193689">
    <property type="component" value="Unassembled WGS sequence"/>
</dbReference>
<dbReference type="RefSeq" id="XP_040717239.1">
    <property type="nucleotide sequence ID" value="XM_040853899.1"/>
</dbReference>
<feature type="region of interest" description="Disordered" evidence="2">
    <location>
        <begin position="282"/>
        <end position="305"/>
    </location>
</feature>
<dbReference type="InParanoid" id="A0A1Y2E5X4"/>
<keyword evidence="4" id="KW-1185">Reference proteome</keyword>
<accession>A0A1Y2E5X4</accession>
<sequence>MPLAPPIENTYTTFEACFADVQALAKREGYAVVAHPKRKNVNGQWARYEIRCDKSGVYKSQARERVRKPRHSKKTDCPFSCSAILYGGAGDPWDFKVNNGFHNHPPSTSPAAHVVHRQDELKAQNNIIVNGIIKGDSVRVIHETIVQSYPGTITRYYDVDNAVQSIKRNHRDESGQFSMDLLRASVQPNSNSMNMSMSAPAPAPASAMMADLMDTDEEEDVSTPLFGRPNTRVIGERRARKVEDRLRVLERMNEERRERLERLEVKVDRIEQGVQRIIQLLEEETDMEDAEEGGSRARDKPPCWA</sequence>
<gene>
    <name evidence="3" type="ORF">BCR38DRAFT_176310</name>
</gene>
<dbReference type="AlphaFoldDB" id="A0A1Y2E5X4"/>
<evidence type="ECO:0000313" key="4">
    <source>
        <dbReference type="Proteomes" id="UP000193689"/>
    </source>
</evidence>
<feature type="compositionally biased region" description="Basic and acidic residues" evidence="2">
    <location>
        <begin position="293"/>
        <end position="305"/>
    </location>
</feature>
<evidence type="ECO:0008006" key="5">
    <source>
        <dbReference type="Google" id="ProtNLM"/>
    </source>
</evidence>
<dbReference type="EMBL" id="MCFJ01000005">
    <property type="protein sequence ID" value="ORY66275.1"/>
    <property type="molecule type" value="Genomic_DNA"/>
</dbReference>
<evidence type="ECO:0000313" key="3">
    <source>
        <dbReference type="EMBL" id="ORY66275.1"/>
    </source>
</evidence>
<comment type="caution">
    <text evidence="3">The sequence shown here is derived from an EMBL/GenBank/DDBJ whole genome shotgun (WGS) entry which is preliminary data.</text>
</comment>
<reference evidence="3 4" key="1">
    <citation type="submission" date="2016-07" db="EMBL/GenBank/DDBJ databases">
        <title>Pervasive Adenine N6-methylation of Active Genes in Fungi.</title>
        <authorList>
            <consortium name="DOE Joint Genome Institute"/>
            <person name="Mondo S.J."/>
            <person name="Dannebaum R.O."/>
            <person name="Kuo R.C."/>
            <person name="Labutti K."/>
            <person name="Haridas S."/>
            <person name="Kuo A."/>
            <person name="Salamov A."/>
            <person name="Ahrendt S.R."/>
            <person name="Lipzen A."/>
            <person name="Sullivan W."/>
            <person name="Andreopoulos W.B."/>
            <person name="Clum A."/>
            <person name="Lindquist E."/>
            <person name="Daum C."/>
            <person name="Ramamoorthy G.K."/>
            <person name="Gryganskyi A."/>
            <person name="Culley D."/>
            <person name="Magnuson J.K."/>
            <person name="James T.Y."/>
            <person name="O'Malley M.A."/>
            <person name="Stajich J.E."/>
            <person name="Spatafora J.W."/>
            <person name="Visel A."/>
            <person name="Grigoriev I.V."/>
        </authorList>
    </citation>
    <scope>NUCLEOTIDE SEQUENCE [LARGE SCALE GENOMIC DNA]</scope>
    <source>
        <strain evidence="3 4">CBS 129021</strain>
    </source>
</reference>
<dbReference type="STRING" id="1141098.A0A1Y2E5X4"/>
<proteinExistence type="predicted"/>
<dbReference type="OrthoDB" id="4622795at2759"/>
<organism evidence="3 4">
    <name type="scientific">Pseudomassariella vexata</name>
    <dbReference type="NCBI Taxonomy" id="1141098"/>
    <lineage>
        <taxon>Eukaryota</taxon>
        <taxon>Fungi</taxon>
        <taxon>Dikarya</taxon>
        <taxon>Ascomycota</taxon>
        <taxon>Pezizomycotina</taxon>
        <taxon>Sordariomycetes</taxon>
        <taxon>Xylariomycetidae</taxon>
        <taxon>Amphisphaeriales</taxon>
        <taxon>Pseudomassariaceae</taxon>
        <taxon>Pseudomassariella</taxon>
    </lineage>
</organism>
<keyword evidence="1" id="KW-0175">Coiled coil</keyword>
<dbReference type="SUPFAM" id="SSF144284">
    <property type="entry name" value="Sec2 N-terminal region"/>
    <property type="match status" value="1"/>
</dbReference>
<protein>
    <recommendedName>
        <fullName evidence="5">FAR1 domain-containing protein</fullName>
    </recommendedName>
</protein>
<name>A0A1Y2E5X4_9PEZI</name>
<feature type="coiled-coil region" evidence="1">
    <location>
        <begin position="239"/>
        <end position="280"/>
    </location>
</feature>
<evidence type="ECO:0000256" key="1">
    <source>
        <dbReference type="SAM" id="Coils"/>
    </source>
</evidence>